<keyword evidence="1" id="KW-0732">Signal</keyword>
<organism evidence="2 3">
    <name type="scientific">Acinetobacter baumannii 625974</name>
    <dbReference type="NCBI Taxonomy" id="1310607"/>
    <lineage>
        <taxon>Bacteria</taxon>
        <taxon>Pseudomonadati</taxon>
        <taxon>Pseudomonadota</taxon>
        <taxon>Gammaproteobacteria</taxon>
        <taxon>Moraxellales</taxon>
        <taxon>Moraxellaceae</taxon>
        <taxon>Acinetobacter</taxon>
        <taxon>Acinetobacter calcoaceticus/baumannii complex</taxon>
    </lineage>
</organism>
<evidence type="ECO:0000313" key="2">
    <source>
        <dbReference type="EMBL" id="EXC05174.1"/>
    </source>
</evidence>
<feature type="chain" id="PRO_5001450279" description="Lipoprotein" evidence="1">
    <location>
        <begin position="21"/>
        <end position="118"/>
    </location>
</feature>
<accession>A0A009QE00</accession>
<evidence type="ECO:0008006" key="4">
    <source>
        <dbReference type="Google" id="ProtNLM"/>
    </source>
</evidence>
<feature type="signal peptide" evidence="1">
    <location>
        <begin position="1"/>
        <end position="20"/>
    </location>
</feature>
<dbReference type="PATRIC" id="fig|1310607.3.peg.3313"/>
<comment type="caution">
    <text evidence="2">The sequence shown here is derived from an EMBL/GenBank/DDBJ whole genome shotgun (WGS) entry which is preliminary data.</text>
</comment>
<protein>
    <recommendedName>
        <fullName evidence="4">Lipoprotein</fullName>
    </recommendedName>
</protein>
<dbReference type="PROSITE" id="PS51257">
    <property type="entry name" value="PROKAR_LIPOPROTEIN"/>
    <property type="match status" value="1"/>
</dbReference>
<reference evidence="2 3" key="1">
    <citation type="submission" date="2014-02" db="EMBL/GenBank/DDBJ databases">
        <title>Comparative genomics and transcriptomics to identify genetic mechanisms underlying the emergence of carbapenem resistant Acinetobacter baumannii (CRAb).</title>
        <authorList>
            <person name="Harris A.D."/>
            <person name="Johnson K.J."/>
            <person name="George J."/>
            <person name="Shefchek K."/>
            <person name="Daugherty S.C."/>
            <person name="Parankush S."/>
            <person name="Sadzewicz L."/>
            <person name="Tallon L."/>
            <person name="Sengamalay N."/>
            <person name="Hazen T.H."/>
            <person name="Rasko D.A."/>
        </authorList>
    </citation>
    <scope>NUCLEOTIDE SEQUENCE [LARGE SCALE GENOMIC DNA]</scope>
    <source>
        <strain evidence="2 3">625974</strain>
    </source>
</reference>
<proteinExistence type="predicted"/>
<dbReference type="AlphaFoldDB" id="A0A009QE00"/>
<dbReference type="Proteomes" id="UP000021108">
    <property type="component" value="Unassembled WGS sequence"/>
</dbReference>
<gene>
    <name evidence="2" type="ORF">J506_3426</name>
</gene>
<sequence length="118" mass="13244">MGTFTKFMLPVLMISSLVLSGCDQTQPPSMEVHLSVPHNTSGQPQLTIRSLESEPITINSVAVNDGQCRYASFFYRPIEFPIQLQIGQAKNLYLYCSYDSVVKVDIETDRGNVTYSFK</sequence>
<name>A0A009QE00_ACIBA</name>
<dbReference type="EMBL" id="JEXD01000043">
    <property type="protein sequence ID" value="EXC05174.1"/>
    <property type="molecule type" value="Genomic_DNA"/>
</dbReference>
<evidence type="ECO:0000256" key="1">
    <source>
        <dbReference type="SAM" id="SignalP"/>
    </source>
</evidence>
<evidence type="ECO:0000313" key="3">
    <source>
        <dbReference type="Proteomes" id="UP000021108"/>
    </source>
</evidence>
<dbReference type="RefSeq" id="WP_049594616.1">
    <property type="nucleotide sequence ID" value="NZ_JEXD01000043.1"/>
</dbReference>